<dbReference type="EC" id="3.4.-.-" evidence="8"/>
<dbReference type="GO" id="GO:0006508">
    <property type="term" value="P:proteolysis"/>
    <property type="evidence" value="ECO:0007669"/>
    <property type="project" value="UniProtKB-KW"/>
</dbReference>
<evidence type="ECO:0000256" key="7">
    <source>
        <dbReference type="ARBA" id="ARBA00023239"/>
    </source>
</evidence>
<dbReference type="Gene3D" id="3.90.1680.10">
    <property type="entry name" value="SOS response associated peptidase-like"/>
    <property type="match status" value="1"/>
</dbReference>
<dbReference type="OrthoDB" id="9782620at2"/>
<dbReference type="GO" id="GO:0106300">
    <property type="term" value="P:protein-DNA covalent cross-linking repair"/>
    <property type="evidence" value="ECO:0007669"/>
    <property type="project" value="InterPro"/>
</dbReference>
<reference evidence="9 10" key="1">
    <citation type="submission" date="2019-06" db="EMBL/GenBank/DDBJ databases">
        <title>Flavobacteriaceae Paucihalobacterium erythroidium CWB-1, complete genome.</title>
        <authorList>
            <person name="Wu S."/>
        </authorList>
    </citation>
    <scope>NUCLEOTIDE SEQUENCE [LARGE SCALE GENOMIC DNA]</scope>
    <source>
        <strain evidence="9 10">CWB-1</strain>
    </source>
</reference>
<dbReference type="PANTHER" id="PTHR13604">
    <property type="entry name" value="DC12-RELATED"/>
    <property type="match status" value="1"/>
</dbReference>
<keyword evidence="3" id="KW-0227">DNA damage</keyword>
<dbReference type="EMBL" id="VHIQ01000004">
    <property type="protein sequence ID" value="TPV33286.1"/>
    <property type="molecule type" value="Genomic_DNA"/>
</dbReference>
<keyword evidence="4 8" id="KW-0378">Hydrolase</keyword>
<dbReference type="PANTHER" id="PTHR13604:SF0">
    <property type="entry name" value="ABASIC SITE PROCESSING PROTEIN HMCES"/>
    <property type="match status" value="1"/>
</dbReference>
<organism evidence="9 10">
    <name type="scientific">Paucihalobacter ruber</name>
    <dbReference type="NCBI Taxonomy" id="2567861"/>
    <lineage>
        <taxon>Bacteria</taxon>
        <taxon>Pseudomonadati</taxon>
        <taxon>Bacteroidota</taxon>
        <taxon>Flavobacteriia</taxon>
        <taxon>Flavobacteriales</taxon>
        <taxon>Flavobacteriaceae</taxon>
        <taxon>Paucihalobacter</taxon>
    </lineage>
</organism>
<evidence type="ECO:0000313" key="9">
    <source>
        <dbReference type="EMBL" id="TPV33286.1"/>
    </source>
</evidence>
<sequence length="240" mass="27849">MCYAVSNTKTQKEIEEISKTRWQSKEPYKPYFHLSAFSYPNLHVQTIEKQMYSENATWGFITESALSDINSFRKKYHTFNARAEDLWDSKIYAEAVSTQRCLIWADGFFEPHRINKQSIPYYCYVPDTSKSNSRQLFAFAGLYSKLENEALTCTIITTKANDFFAEIHNVKKRMPLVLSSQLYQDWLDSNANMHQIKDLLNNGFTEEAFRAHPVSSSIYNKNINTNIPAVLNEVDKGTLF</sequence>
<keyword evidence="7" id="KW-0456">Lyase</keyword>
<dbReference type="InterPro" id="IPR003738">
    <property type="entry name" value="SRAP"/>
</dbReference>
<dbReference type="Proteomes" id="UP000317332">
    <property type="component" value="Unassembled WGS sequence"/>
</dbReference>
<evidence type="ECO:0000313" key="10">
    <source>
        <dbReference type="Proteomes" id="UP000317332"/>
    </source>
</evidence>
<dbReference type="AlphaFoldDB" id="A0A506PHG5"/>
<dbReference type="InterPro" id="IPR036590">
    <property type="entry name" value="SRAP-like"/>
</dbReference>
<dbReference type="SUPFAM" id="SSF143081">
    <property type="entry name" value="BB1717-like"/>
    <property type="match status" value="1"/>
</dbReference>
<dbReference type="GO" id="GO:0008233">
    <property type="term" value="F:peptidase activity"/>
    <property type="evidence" value="ECO:0007669"/>
    <property type="project" value="UniProtKB-KW"/>
</dbReference>
<proteinExistence type="inferred from homology"/>
<keyword evidence="10" id="KW-1185">Reference proteome</keyword>
<dbReference type="GO" id="GO:0003697">
    <property type="term" value="F:single-stranded DNA binding"/>
    <property type="evidence" value="ECO:0007669"/>
    <property type="project" value="InterPro"/>
</dbReference>
<dbReference type="Pfam" id="PF02586">
    <property type="entry name" value="SRAP"/>
    <property type="match status" value="1"/>
</dbReference>
<dbReference type="GO" id="GO:0016829">
    <property type="term" value="F:lyase activity"/>
    <property type="evidence" value="ECO:0007669"/>
    <property type="project" value="UniProtKB-KW"/>
</dbReference>
<evidence type="ECO:0000256" key="2">
    <source>
        <dbReference type="ARBA" id="ARBA00022670"/>
    </source>
</evidence>
<dbReference type="RefSeq" id="WP_140990248.1">
    <property type="nucleotide sequence ID" value="NZ_VHIQ01000004.1"/>
</dbReference>
<comment type="caution">
    <text evidence="9">The sequence shown here is derived from an EMBL/GenBank/DDBJ whole genome shotgun (WGS) entry which is preliminary data.</text>
</comment>
<evidence type="ECO:0000256" key="5">
    <source>
        <dbReference type="ARBA" id="ARBA00023124"/>
    </source>
</evidence>
<evidence type="ECO:0000256" key="8">
    <source>
        <dbReference type="RuleBase" id="RU364100"/>
    </source>
</evidence>
<evidence type="ECO:0000256" key="4">
    <source>
        <dbReference type="ARBA" id="ARBA00022801"/>
    </source>
</evidence>
<evidence type="ECO:0000256" key="3">
    <source>
        <dbReference type="ARBA" id="ARBA00022763"/>
    </source>
</evidence>
<keyword evidence="5" id="KW-0190">Covalent protein-DNA linkage</keyword>
<comment type="similarity">
    <text evidence="1 8">Belongs to the SOS response-associated peptidase family.</text>
</comment>
<gene>
    <name evidence="9" type="ORF">FJ651_09330</name>
</gene>
<protein>
    <recommendedName>
        <fullName evidence="8">Abasic site processing protein</fullName>
        <ecNumber evidence="8">3.4.-.-</ecNumber>
    </recommendedName>
</protein>
<accession>A0A506PHG5</accession>
<name>A0A506PHG5_9FLAO</name>
<evidence type="ECO:0000256" key="6">
    <source>
        <dbReference type="ARBA" id="ARBA00023125"/>
    </source>
</evidence>
<keyword evidence="2 8" id="KW-0645">Protease</keyword>
<keyword evidence="6" id="KW-0238">DNA-binding</keyword>
<evidence type="ECO:0000256" key="1">
    <source>
        <dbReference type="ARBA" id="ARBA00008136"/>
    </source>
</evidence>